<sequence length="190" mass="20671">MSANAQSLKELFSNGGVKSVVESVVDQLDVIPKNIEGNWTFSGSAVKFTGDNMLMNAASELAVGKVEDTLNEYLAKVGIKEGLFSYTFNEDGTFSTSFNQAKFPGQYTFSQQEKTLELDYGKNEKLKGIALKTNVSVGASTMQLLFNADKLLEFISKITSSVGDSKLGALTSLLDQYDGMQIGFELTRVK</sequence>
<evidence type="ECO:0000313" key="3">
    <source>
        <dbReference type="Proteomes" id="UP000886881"/>
    </source>
</evidence>
<dbReference type="Proteomes" id="UP000886881">
    <property type="component" value="Unassembled WGS sequence"/>
</dbReference>
<reference evidence="2" key="1">
    <citation type="submission" date="2020-10" db="EMBL/GenBank/DDBJ databases">
        <authorList>
            <person name="Gilroy R."/>
        </authorList>
    </citation>
    <scope>NUCLEOTIDE SEQUENCE</scope>
    <source>
        <strain evidence="2">ChiHecec2B26-709</strain>
    </source>
</reference>
<accession>A0A9D1GNZ2</accession>
<dbReference type="Pfam" id="PF16270">
    <property type="entry name" value="DUF4923"/>
    <property type="match status" value="1"/>
</dbReference>
<proteinExistence type="predicted"/>
<dbReference type="EMBL" id="DVLC01000133">
    <property type="protein sequence ID" value="HIT47655.1"/>
    <property type="molecule type" value="Genomic_DNA"/>
</dbReference>
<protein>
    <submittedName>
        <fullName evidence="2">DUF4923 family protein</fullName>
    </submittedName>
</protein>
<comment type="caution">
    <text evidence="2">The sequence shown here is derived from an EMBL/GenBank/DDBJ whole genome shotgun (WGS) entry which is preliminary data.</text>
</comment>
<evidence type="ECO:0000313" key="2">
    <source>
        <dbReference type="EMBL" id="HIT47655.1"/>
    </source>
</evidence>
<dbReference type="InterPro" id="IPR032575">
    <property type="entry name" value="DUF4923"/>
</dbReference>
<feature type="domain" description="DUF4923" evidence="1">
    <location>
        <begin position="8"/>
        <end position="188"/>
    </location>
</feature>
<name>A0A9D1GNZ2_9BACT</name>
<organism evidence="2 3">
    <name type="scientific">Candidatus Cryptobacteroides merdipullorum</name>
    <dbReference type="NCBI Taxonomy" id="2840771"/>
    <lineage>
        <taxon>Bacteria</taxon>
        <taxon>Pseudomonadati</taxon>
        <taxon>Bacteroidota</taxon>
        <taxon>Bacteroidia</taxon>
        <taxon>Bacteroidales</taxon>
        <taxon>Candidatus Cryptobacteroides</taxon>
    </lineage>
</organism>
<reference evidence="2" key="2">
    <citation type="journal article" date="2021" name="PeerJ">
        <title>Extensive microbial diversity within the chicken gut microbiome revealed by metagenomics and culture.</title>
        <authorList>
            <person name="Gilroy R."/>
            <person name="Ravi A."/>
            <person name="Getino M."/>
            <person name="Pursley I."/>
            <person name="Horton D.L."/>
            <person name="Alikhan N.F."/>
            <person name="Baker D."/>
            <person name="Gharbi K."/>
            <person name="Hall N."/>
            <person name="Watson M."/>
            <person name="Adriaenssens E.M."/>
            <person name="Foster-Nyarko E."/>
            <person name="Jarju S."/>
            <person name="Secka A."/>
            <person name="Antonio M."/>
            <person name="Oren A."/>
            <person name="Chaudhuri R.R."/>
            <person name="La Ragione R."/>
            <person name="Hildebrand F."/>
            <person name="Pallen M.J."/>
        </authorList>
    </citation>
    <scope>NUCLEOTIDE SEQUENCE</scope>
    <source>
        <strain evidence="2">ChiHecec2B26-709</strain>
    </source>
</reference>
<gene>
    <name evidence="2" type="ORF">IAC35_07360</name>
</gene>
<evidence type="ECO:0000259" key="1">
    <source>
        <dbReference type="Pfam" id="PF16270"/>
    </source>
</evidence>
<dbReference type="AlphaFoldDB" id="A0A9D1GNZ2"/>